<dbReference type="InterPro" id="IPR029058">
    <property type="entry name" value="AB_hydrolase_fold"/>
</dbReference>
<keyword evidence="3" id="KW-1185">Reference proteome</keyword>
<dbReference type="PRINTS" id="PR00111">
    <property type="entry name" value="ABHYDROLASE"/>
</dbReference>
<dbReference type="EMBL" id="WNNK01000003">
    <property type="protein sequence ID" value="MUF03560.1"/>
    <property type="molecule type" value="Genomic_DNA"/>
</dbReference>
<comment type="caution">
    <text evidence="2">The sequence shown here is derived from an EMBL/GenBank/DDBJ whole genome shotgun (WGS) entry which is preliminary data.</text>
</comment>
<dbReference type="GO" id="GO:0047372">
    <property type="term" value="F:monoacylglycerol lipase activity"/>
    <property type="evidence" value="ECO:0007669"/>
    <property type="project" value="TreeGrafter"/>
</dbReference>
<evidence type="ECO:0000259" key="1">
    <source>
        <dbReference type="Pfam" id="PF00561"/>
    </source>
</evidence>
<dbReference type="InterPro" id="IPR050266">
    <property type="entry name" value="AB_hydrolase_sf"/>
</dbReference>
<reference evidence="2 3" key="1">
    <citation type="submission" date="2019-11" db="EMBL/GenBank/DDBJ databases">
        <title>Pseudomonas karstica sp. nov. and Pseudomonas spelaei sp. nov. from karst caves.</title>
        <authorList>
            <person name="Zeman M."/>
        </authorList>
    </citation>
    <scope>NUCLEOTIDE SEQUENCE [LARGE SCALE GENOMIC DNA]</scope>
    <source>
        <strain evidence="2 3">CCM 7893</strain>
    </source>
</reference>
<dbReference type="Gene3D" id="3.40.50.1820">
    <property type="entry name" value="alpha/beta hydrolase"/>
    <property type="match status" value="1"/>
</dbReference>
<dbReference type="OrthoDB" id="9780765at2"/>
<dbReference type="RefSeq" id="WP_155581958.1">
    <property type="nucleotide sequence ID" value="NZ_JBHSTH010000038.1"/>
</dbReference>
<sequence length="293" mass="32780">MTTLLNETVLINGQRIATGRHGAGIPVLLLHGTPAHSIIWRNIVPRLTAAGMQVHLFDLLGFGASECPRQADTSVAAQSQLVAALLDHWGLRRAHLMGHDIGGVSAVLFALDHPERVRSLTIADLPSYDSWPSPTWRDIHERFDEYARMPADQHRALMARQIGMAVFNKTLMQGPLLEAYLAPISGVIGQPAFYQHQVAHYDSRYTRDFAERLPGMDLPVQILWGADDEWQPVEYAHRLLGDIPGATLHVLENAGHFLMEDAPERVSEYLQGFIYQTDPEVLDVTRRPVYTTE</sequence>
<dbReference type="InterPro" id="IPR000073">
    <property type="entry name" value="AB_hydrolase_1"/>
</dbReference>
<keyword evidence="2" id="KW-0378">Hydrolase</keyword>
<proteinExistence type="predicted"/>
<dbReference type="GO" id="GO:0046464">
    <property type="term" value="P:acylglycerol catabolic process"/>
    <property type="evidence" value="ECO:0007669"/>
    <property type="project" value="TreeGrafter"/>
</dbReference>
<gene>
    <name evidence="2" type="ORF">GNF76_04390</name>
</gene>
<dbReference type="SUPFAM" id="SSF53474">
    <property type="entry name" value="alpha/beta-Hydrolases"/>
    <property type="match status" value="1"/>
</dbReference>
<dbReference type="InterPro" id="IPR000639">
    <property type="entry name" value="Epox_hydrolase-like"/>
</dbReference>
<organism evidence="2 3">
    <name type="scientific">Pseudomonas spelaei</name>
    <dbReference type="NCBI Taxonomy" id="1055469"/>
    <lineage>
        <taxon>Bacteria</taxon>
        <taxon>Pseudomonadati</taxon>
        <taxon>Pseudomonadota</taxon>
        <taxon>Gammaproteobacteria</taxon>
        <taxon>Pseudomonadales</taxon>
        <taxon>Pseudomonadaceae</taxon>
        <taxon>Pseudomonas</taxon>
    </lineage>
</organism>
<dbReference type="PANTHER" id="PTHR43798:SF33">
    <property type="entry name" value="HYDROLASE, PUTATIVE (AFU_ORTHOLOGUE AFUA_2G14860)-RELATED"/>
    <property type="match status" value="1"/>
</dbReference>
<name>A0A6I3VYV4_9PSED</name>
<evidence type="ECO:0000313" key="2">
    <source>
        <dbReference type="EMBL" id="MUF03560.1"/>
    </source>
</evidence>
<dbReference type="Proteomes" id="UP000438196">
    <property type="component" value="Unassembled WGS sequence"/>
</dbReference>
<dbReference type="GO" id="GO:0016020">
    <property type="term" value="C:membrane"/>
    <property type="evidence" value="ECO:0007669"/>
    <property type="project" value="TreeGrafter"/>
</dbReference>
<dbReference type="PRINTS" id="PR00412">
    <property type="entry name" value="EPOXHYDRLASE"/>
</dbReference>
<protein>
    <submittedName>
        <fullName evidence="2">Alpha/beta fold hydrolase</fullName>
    </submittedName>
</protein>
<feature type="domain" description="AB hydrolase-1" evidence="1">
    <location>
        <begin position="26"/>
        <end position="263"/>
    </location>
</feature>
<dbReference type="PANTHER" id="PTHR43798">
    <property type="entry name" value="MONOACYLGLYCEROL LIPASE"/>
    <property type="match status" value="1"/>
</dbReference>
<evidence type="ECO:0000313" key="3">
    <source>
        <dbReference type="Proteomes" id="UP000438196"/>
    </source>
</evidence>
<dbReference type="Pfam" id="PF00561">
    <property type="entry name" value="Abhydrolase_1"/>
    <property type="match status" value="1"/>
</dbReference>
<accession>A0A6I3VYV4</accession>
<dbReference type="AlphaFoldDB" id="A0A6I3VYV4"/>